<gene>
    <name evidence="1" type="ORF">Amon02_000970100</name>
</gene>
<evidence type="ECO:0000313" key="1">
    <source>
        <dbReference type="EMBL" id="GME95037.1"/>
    </source>
</evidence>
<dbReference type="Proteomes" id="UP001165064">
    <property type="component" value="Unassembled WGS sequence"/>
</dbReference>
<comment type="caution">
    <text evidence="1">The sequence shown here is derived from an EMBL/GenBank/DDBJ whole genome shotgun (WGS) entry which is preliminary data.</text>
</comment>
<accession>A0ACB5TUH4</accession>
<sequence length="124" mass="13931">MMIRTQSKAKSGSAKKGGVNVEDEDGIYNQRSKDSFLNKQQQEHIKVSSKKSEIEEEESPNDESTQTETETKTELKVRGNPNNAAIRVVAPLTSITFLLAMTILYTIYKDQLDTLLNGLNMYTN</sequence>
<reference evidence="1" key="1">
    <citation type="submission" date="2023-04" db="EMBL/GenBank/DDBJ databases">
        <title>Ambrosiozyma monospora NBRC 10751.</title>
        <authorList>
            <person name="Ichikawa N."/>
            <person name="Sato H."/>
            <person name="Tonouchi N."/>
        </authorList>
    </citation>
    <scope>NUCLEOTIDE SEQUENCE</scope>
    <source>
        <strain evidence="1">NBRC 10751</strain>
    </source>
</reference>
<evidence type="ECO:0000313" key="2">
    <source>
        <dbReference type="Proteomes" id="UP001165064"/>
    </source>
</evidence>
<proteinExistence type="predicted"/>
<keyword evidence="2" id="KW-1185">Reference proteome</keyword>
<name>A0ACB5TUH4_AMBMO</name>
<protein>
    <submittedName>
        <fullName evidence="1">Unnamed protein product</fullName>
    </submittedName>
</protein>
<dbReference type="EMBL" id="BSXS01009251">
    <property type="protein sequence ID" value="GME95037.1"/>
    <property type="molecule type" value="Genomic_DNA"/>
</dbReference>
<organism evidence="1 2">
    <name type="scientific">Ambrosiozyma monospora</name>
    <name type="common">Yeast</name>
    <name type="synonym">Endomycopsis monosporus</name>
    <dbReference type="NCBI Taxonomy" id="43982"/>
    <lineage>
        <taxon>Eukaryota</taxon>
        <taxon>Fungi</taxon>
        <taxon>Dikarya</taxon>
        <taxon>Ascomycota</taxon>
        <taxon>Saccharomycotina</taxon>
        <taxon>Pichiomycetes</taxon>
        <taxon>Pichiales</taxon>
        <taxon>Pichiaceae</taxon>
        <taxon>Ambrosiozyma</taxon>
    </lineage>
</organism>